<dbReference type="EMBL" id="KV441548">
    <property type="protein sequence ID" value="OAG12617.1"/>
    <property type="molecule type" value="Genomic_DNA"/>
</dbReference>
<feature type="compositionally biased region" description="Low complexity" evidence="3">
    <location>
        <begin position="51"/>
        <end position="61"/>
    </location>
</feature>
<dbReference type="GO" id="GO:0005634">
    <property type="term" value="C:nucleus"/>
    <property type="evidence" value="ECO:0007669"/>
    <property type="project" value="TreeGrafter"/>
</dbReference>
<evidence type="ECO:0000313" key="6">
    <source>
        <dbReference type="Proteomes" id="UP000077069"/>
    </source>
</evidence>
<dbReference type="InterPro" id="IPR025715">
    <property type="entry name" value="FoP_C"/>
</dbReference>
<dbReference type="SUPFAM" id="SSF54928">
    <property type="entry name" value="RNA-binding domain, RBD"/>
    <property type="match status" value="1"/>
</dbReference>
<dbReference type="FunCoup" id="A0A177D055">
    <property type="interactions" value="1006"/>
</dbReference>
<evidence type="ECO:0000259" key="4">
    <source>
        <dbReference type="PROSITE" id="PS50102"/>
    </source>
</evidence>
<evidence type="ECO:0000256" key="1">
    <source>
        <dbReference type="ARBA" id="ARBA00022884"/>
    </source>
</evidence>
<dbReference type="InterPro" id="IPR000504">
    <property type="entry name" value="RRM_dom"/>
</dbReference>
<dbReference type="SMART" id="SM00360">
    <property type="entry name" value="RRM"/>
    <property type="match status" value="1"/>
</dbReference>
<evidence type="ECO:0000256" key="3">
    <source>
        <dbReference type="SAM" id="MobiDB-lite"/>
    </source>
</evidence>
<dbReference type="Gene3D" id="3.30.70.330">
    <property type="match status" value="1"/>
</dbReference>
<feature type="region of interest" description="Disordered" evidence="3">
    <location>
        <begin position="1"/>
        <end position="61"/>
    </location>
</feature>
<feature type="compositionally biased region" description="Low complexity" evidence="3">
    <location>
        <begin position="174"/>
        <end position="184"/>
    </location>
</feature>
<dbReference type="RefSeq" id="XP_018042982.1">
    <property type="nucleotide sequence ID" value="XM_018185381.1"/>
</dbReference>
<dbReference type="SMART" id="SM01218">
    <property type="entry name" value="FoP_duplication"/>
    <property type="match status" value="1"/>
</dbReference>
<organism evidence="5 6">
    <name type="scientific">Paraphaeosphaeria sporulosa</name>
    <dbReference type="NCBI Taxonomy" id="1460663"/>
    <lineage>
        <taxon>Eukaryota</taxon>
        <taxon>Fungi</taxon>
        <taxon>Dikarya</taxon>
        <taxon>Ascomycota</taxon>
        <taxon>Pezizomycotina</taxon>
        <taxon>Dothideomycetes</taxon>
        <taxon>Pleosporomycetidae</taxon>
        <taxon>Pleosporales</taxon>
        <taxon>Massarineae</taxon>
        <taxon>Didymosphaeriaceae</taxon>
        <taxon>Paraphaeosphaeria</taxon>
    </lineage>
</organism>
<name>A0A177D055_9PLEO</name>
<dbReference type="InterPro" id="IPR035979">
    <property type="entry name" value="RBD_domain_sf"/>
</dbReference>
<dbReference type="Proteomes" id="UP000077069">
    <property type="component" value="Unassembled WGS sequence"/>
</dbReference>
<gene>
    <name evidence="5" type="ORF">CC84DRAFT_133318</name>
</gene>
<keyword evidence="1 2" id="KW-0694">RNA-binding</keyword>
<protein>
    <recommendedName>
        <fullName evidence="4">RRM domain-containing protein</fullName>
    </recommendedName>
</protein>
<evidence type="ECO:0000256" key="2">
    <source>
        <dbReference type="PROSITE-ProRule" id="PRU00176"/>
    </source>
</evidence>
<feature type="compositionally biased region" description="Basic and acidic residues" evidence="3">
    <location>
        <begin position="205"/>
        <end position="216"/>
    </location>
</feature>
<dbReference type="GeneID" id="28768867"/>
<proteinExistence type="predicted"/>
<dbReference type="GO" id="GO:0003729">
    <property type="term" value="F:mRNA binding"/>
    <property type="evidence" value="ECO:0007669"/>
    <property type="project" value="TreeGrafter"/>
</dbReference>
<feature type="compositionally biased region" description="Basic and acidic residues" evidence="3">
    <location>
        <begin position="185"/>
        <end position="197"/>
    </location>
</feature>
<dbReference type="InterPro" id="IPR051229">
    <property type="entry name" value="ALYREF_mRNA_export"/>
</dbReference>
<dbReference type="AlphaFoldDB" id="A0A177D055"/>
<feature type="domain" description="RRM" evidence="4">
    <location>
        <begin position="67"/>
        <end position="147"/>
    </location>
</feature>
<dbReference type="STRING" id="1460663.A0A177D055"/>
<dbReference type="Pfam" id="PF00076">
    <property type="entry name" value="RRM_1"/>
    <property type="match status" value="1"/>
</dbReference>
<reference evidence="5 6" key="1">
    <citation type="submission" date="2016-05" db="EMBL/GenBank/DDBJ databases">
        <title>Comparative analysis of secretome profiles of manganese(II)-oxidizing ascomycete fungi.</title>
        <authorList>
            <consortium name="DOE Joint Genome Institute"/>
            <person name="Zeiner C.A."/>
            <person name="Purvine S.O."/>
            <person name="Zink E.M."/>
            <person name="Wu S."/>
            <person name="Pasa-Tolic L."/>
            <person name="Chaput D.L."/>
            <person name="Haridas S."/>
            <person name="Grigoriev I.V."/>
            <person name="Santelli C.M."/>
            <person name="Hansel C.M."/>
        </authorList>
    </citation>
    <scope>NUCLEOTIDE SEQUENCE [LARGE SCALE GENOMIC DNA]</scope>
    <source>
        <strain evidence="5 6">AP3s5-JAC2a</strain>
    </source>
</reference>
<keyword evidence="6" id="KW-1185">Reference proteome</keyword>
<accession>A0A177D055</accession>
<feature type="region of interest" description="Disordered" evidence="3">
    <location>
        <begin position="155"/>
        <end position="257"/>
    </location>
</feature>
<dbReference type="PANTHER" id="PTHR19965:SF35">
    <property type="entry name" value="RNA ANNEALING PROTEIN YRA1"/>
    <property type="match status" value="1"/>
</dbReference>
<dbReference type="Pfam" id="PF13865">
    <property type="entry name" value="FoP_duplication"/>
    <property type="match status" value="1"/>
</dbReference>
<dbReference type="PANTHER" id="PTHR19965">
    <property type="entry name" value="RNA AND EXPORT FACTOR BINDING PROTEIN"/>
    <property type="match status" value="1"/>
</dbReference>
<evidence type="ECO:0000313" key="5">
    <source>
        <dbReference type="EMBL" id="OAG12617.1"/>
    </source>
</evidence>
<dbReference type="InParanoid" id="A0A177D055"/>
<sequence length="257" mass="27091">MADKLNSSLDDILKTTRGNARRGRGNRRSGAGRATEAPIGGVGKTTRQTKPNKAAPVVPAAPSGGETKIMISNLPFDVEENQLKEYFNTVVNVGKPRRVLLQYGPNGKSLGSATVIFNKSEQAIKATNALQGVKIDSKPIRVELLISAAAVAAQPPSSFADRVTQPKKADKPKPATAAKAAPAAGRERGRGRGDRAAGRGRGGRGGRERTKKKTQEELDAEMEDYFPAAEGGNDAMVTNGDAPQTAGGDTMEEDQML</sequence>
<dbReference type="OrthoDB" id="346839at2759"/>
<dbReference type="PROSITE" id="PS50102">
    <property type="entry name" value="RRM"/>
    <property type="match status" value="1"/>
</dbReference>
<dbReference type="InterPro" id="IPR012677">
    <property type="entry name" value="Nucleotide-bd_a/b_plait_sf"/>
</dbReference>